<protein>
    <submittedName>
        <fullName evidence="1">Uncharacterized protein</fullName>
    </submittedName>
</protein>
<dbReference type="EMBL" id="GBRH01176427">
    <property type="protein sequence ID" value="JAE21469.1"/>
    <property type="molecule type" value="Transcribed_RNA"/>
</dbReference>
<reference evidence="1" key="2">
    <citation type="journal article" date="2015" name="Data Brief">
        <title>Shoot transcriptome of the giant reed, Arundo donax.</title>
        <authorList>
            <person name="Barrero R.A."/>
            <person name="Guerrero F.D."/>
            <person name="Moolhuijzen P."/>
            <person name="Goolsby J.A."/>
            <person name="Tidwell J."/>
            <person name="Bellgard S.E."/>
            <person name="Bellgard M.I."/>
        </authorList>
    </citation>
    <scope>NUCLEOTIDE SEQUENCE</scope>
    <source>
        <tissue evidence="1">Shoot tissue taken approximately 20 cm above the soil surface</tissue>
    </source>
</reference>
<accession>A0A0A9GDD1</accession>
<organism evidence="1">
    <name type="scientific">Arundo donax</name>
    <name type="common">Giant reed</name>
    <name type="synonym">Donax arundinaceus</name>
    <dbReference type="NCBI Taxonomy" id="35708"/>
    <lineage>
        <taxon>Eukaryota</taxon>
        <taxon>Viridiplantae</taxon>
        <taxon>Streptophyta</taxon>
        <taxon>Embryophyta</taxon>
        <taxon>Tracheophyta</taxon>
        <taxon>Spermatophyta</taxon>
        <taxon>Magnoliopsida</taxon>
        <taxon>Liliopsida</taxon>
        <taxon>Poales</taxon>
        <taxon>Poaceae</taxon>
        <taxon>PACMAD clade</taxon>
        <taxon>Arundinoideae</taxon>
        <taxon>Arundineae</taxon>
        <taxon>Arundo</taxon>
    </lineage>
</organism>
<reference evidence="1" key="1">
    <citation type="submission" date="2014-09" db="EMBL/GenBank/DDBJ databases">
        <authorList>
            <person name="Magalhaes I.L.F."/>
            <person name="Oliveira U."/>
            <person name="Santos F.R."/>
            <person name="Vidigal T.H.D.A."/>
            <person name="Brescovit A.D."/>
            <person name="Santos A.J."/>
        </authorList>
    </citation>
    <scope>NUCLEOTIDE SEQUENCE</scope>
    <source>
        <tissue evidence="1">Shoot tissue taken approximately 20 cm above the soil surface</tissue>
    </source>
</reference>
<name>A0A0A9GDD1_ARUDO</name>
<dbReference type="AlphaFoldDB" id="A0A0A9GDD1"/>
<sequence>MTMTRGHKLVAFQCTRNPVEYTSHDPTSLQCLENHNLLYQGQFCHHSHNKSMVIFIRPRAFIC</sequence>
<proteinExistence type="predicted"/>
<evidence type="ECO:0000313" key="1">
    <source>
        <dbReference type="EMBL" id="JAE21469.1"/>
    </source>
</evidence>